<evidence type="ECO:0000256" key="8">
    <source>
        <dbReference type="ARBA" id="ARBA00022801"/>
    </source>
</evidence>
<dbReference type="Pfam" id="PF00078">
    <property type="entry name" value="RVT_1"/>
    <property type="match status" value="1"/>
</dbReference>
<evidence type="ECO:0000256" key="10">
    <source>
        <dbReference type="ARBA" id="ARBA00039658"/>
    </source>
</evidence>
<feature type="compositionally biased region" description="Low complexity" evidence="11">
    <location>
        <begin position="882"/>
        <end position="893"/>
    </location>
</feature>
<reference evidence="14 15" key="1">
    <citation type="submission" date="2022-01" db="EMBL/GenBank/DDBJ databases">
        <title>A high-quality chromosome-level genome assembly of rohu carp, Labeo rohita.</title>
        <authorList>
            <person name="Arick M.A. II"/>
            <person name="Hsu C.-Y."/>
            <person name="Magbanua Z."/>
            <person name="Pechanova O."/>
            <person name="Grover C."/>
            <person name="Miller E."/>
            <person name="Thrash A."/>
            <person name="Ezzel L."/>
            <person name="Alam S."/>
            <person name="Benzie J."/>
            <person name="Hamilton M."/>
            <person name="Karsi A."/>
            <person name="Lawrence M.L."/>
            <person name="Peterson D.G."/>
        </authorList>
    </citation>
    <scope>NUCLEOTIDE SEQUENCE [LARGE SCALE GENOMIC DNA]</scope>
    <source>
        <strain evidence="15">BAU-BD-2019</strain>
        <tissue evidence="14">Blood</tissue>
    </source>
</reference>
<organism evidence="14 15">
    <name type="scientific">Labeo rohita</name>
    <name type="common">Indian major carp</name>
    <name type="synonym">Cyprinus rohita</name>
    <dbReference type="NCBI Taxonomy" id="84645"/>
    <lineage>
        <taxon>Eukaryota</taxon>
        <taxon>Metazoa</taxon>
        <taxon>Chordata</taxon>
        <taxon>Craniata</taxon>
        <taxon>Vertebrata</taxon>
        <taxon>Euteleostomi</taxon>
        <taxon>Actinopterygii</taxon>
        <taxon>Neopterygii</taxon>
        <taxon>Teleostei</taxon>
        <taxon>Ostariophysi</taxon>
        <taxon>Cypriniformes</taxon>
        <taxon>Cyprinidae</taxon>
        <taxon>Labeoninae</taxon>
        <taxon>Labeonini</taxon>
        <taxon>Labeo</taxon>
    </lineage>
</organism>
<evidence type="ECO:0000256" key="2">
    <source>
        <dbReference type="ARBA" id="ARBA00012180"/>
    </source>
</evidence>
<dbReference type="PANTHER" id="PTHR37984:SF15">
    <property type="entry name" value="INTEGRASE CATALYTIC DOMAIN-CONTAINING PROTEIN"/>
    <property type="match status" value="1"/>
</dbReference>
<keyword evidence="7" id="KW-0255">Endonuclease</keyword>
<dbReference type="InterPro" id="IPR041373">
    <property type="entry name" value="RT_RNaseH"/>
</dbReference>
<keyword evidence="5" id="KW-0548">Nucleotidyltransferase</keyword>
<dbReference type="CDD" id="cd00303">
    <property type="entry name" value="retropepsin_like"/>
    <property type="match status" value="1"/>
</dbReference>
<dbReference type="CDD" id="cd09274">
    <property type="entry name" value="RNase_HI_RT_Ty3"/>
    <property type="match status" value="1"/>
</dbReference>
<proteinExistence type="inferred from homology"/>
<keyword evidence="8" id="KW-0378">Hydrolase</keyword>
<dbReference type="Gene3D" id="3.10.20.370">
    <property type="match status" value="1"/>
</dbReference>
<dbReference type="InterPro" id="IPR021109">
    <property type="entry name" value="Peptidase_aspartic_dom_sf"/>
</dbReference>
<evidence type="ECO:0000256" key="11">
    <source>
        <dbReference type="SAM" id="MobiDB-lite"/>
    </source>
</evidence>
<evidence type="ECO:0000256" key="1">
    <source>
        <dbReference type="ARBA" id="ARBA00010879"/>
    </source>
</evidence>
<dbReference type="EC" id="2.7.7.49" evidence="3"/>
<dbReference type="Pfam" id="PF17917">
    <property type="entry name" value="RT_RNaseH"/>
    <property type="match status" value="1"/>
</dbReference>
<evidence type="ECO:0000313" key="15">
    <source>
        <dbReference type="Proteomes" id="UP000830375"/>
    </source>
</evidence>
<dbReference type="InterPro" id="IPR001584">
    <property type="entry name" value="Integrase_cat-core"/>
</dbReference>
<evidence type="ECO:0000256" key="5">
    <source>
        <dbReference type="ARBA" id="ARBA00022695"/>
    </source>
</evidence>
<accession>A0ABQ8M5E3</accession>
<dbReference type="InterPro" id="IPR000477">
    <property type="entry name" value="RT_dom"/>
</dbReference>
<evidence type="ECO:0000259" key="13">
    <source>
        <dbReference type="PROSITE" id="PS50994"/>
    </source>
</evidence>
<sequence length="2196" mass="249017">MKEMYTCTPPRADAINRGATKSTSAGKTLCQQSVLKHHGQLLLTQFMIYLIVLKNMKHESVPLMKIFLVVYFSTPGFTKLVPGGLVSCSLPINFPQHTCLEVSSIPILGGSSGISATSWRGGVHLKESKDQFGVDPCIESCCLLVINGDSVVGAMANERRNLVREIRKALCELPADELFLIAKNIEQIDDGEESQVELGDEEGCFDFVSGFLCCKSLMGREDEGMSVLLDLRDKISQINQFQHIAAQKGKTCDTSTGQSQGHSDHTAPDLNTTASHTHTYRADTEYQQMLKMYEELGRKIQATNPYAMSSPSSTLPLPFQMYSTPGSTADQMLRKELPYLSRREFRVHGGQIGDSTSEISFNSLCRQIEEGLHKHFSESEIIRGVLKITKPGHFKEMLMEKEDLTVQELKGLLQSHLGDKSSTELFQSLMCARQAENENPQQFLYRVIGLKRKIQLASKHGTADIRYDAKTIQEVFLHTVCQGLGPKHGELRRDFKQLVASGDVTDDTLLRQLVKVTSEEEERQCRIQSLPRTKVTHARSAQIEGGPEIKAAAAMTEQTDKEIRNPKGHRAVGCFNRKKGQRQAKEYTVDSSPQFRVILPKNSPQTRQPEDSGEKTVQFVGKMCLLEGEIGGYQVSMLLNTGAQVSIIDQDWRKKYLPTHDVRPLSEIVGPSAGLEVFAINGEVIPFSGWVEATVSLPGHNGNRYSIQVPFLVSQLQLERPLLGFNVISELITGPSDREGILTTLHSLMSRTGNTQDDLREVSVGFIRADKVNADTARVRVGPRDVIIQPGQVANVICKVPPNFNNSDLTVLFEPSEETSPLAQLDLGEGLVEVHKRGQSYIRVPVGNHTRHNVTIPKRTLLGEIAAIAKVIQTDQVELDNPQETTSPQPTQPEDGDTMWHPPVDLSHLKSSDQTVLKQLLYEESAVFARNENDIGYIPSLQMTLNLKDDIPVQKAYTSILKPLLKEVKEYVQDLLAKGWIVKSRSPYAAPVVCVRKKDGTLRVCIDYRQLNRKTVPDRHQLPRIQDLMNTLGGYRWFSILDQGKAYHQGFMAEGSRHLTAFVTPWGLFEWVRVPFGLSNAPAAFQLSMEEMLESIRDECCLPYLDNVLCFAKSFEEHVEKLRVVFRVLRQHGVKLRPTKCELFKQEVRYLGHLVSADGVRVDTKDLAAVRVLRDKTPQNVGEVRHLVGFLSYYRSYIQDFARLAKPVYELLQANTAEHQTQVGRKKERKRSPQLPSRHPVVWEDKSLDRLIDMLTSPPVLAYPDFDAPFVLHTDASEQGLGAVLYQRQEGRLRVIAYGSRTLSPAEKNYRLHSGKLEFFALKWAVWKKFRDYRFYAPYFTIYTDNNPLTYVMSSAKLNAAGYRWVGELADFRFEIKYRPGKSNNDADMLSRCPLDMDRYISECTEDLSQSAIQATWEGNMMSKNSDVAWVAALNLTAVDTVTLHDQFAPVISPDELSRAQQEDLMIGPVIKLKEAGKTVTPDVRRMAANDTTKLLREWYKLVLENNILYRKTVQRKQLALPAKYRQMVLQQLHNHMNHVGTEKVLQLARERFYWPGMWRSVEEYVTRQCPCITQKQPVTHGRAPMGGITSSTPLELVCIDYLHLEASRGGYEYILMVIDHFTRFAEAYPIRNKSGKTAAEKIFNDFIPRFGFPAKLHHDQGREFKNSLFHTLQKLSGVGRSTTTPYHPQGNPVERLNRTLLQMLRTLTEKDKQSWKEHLSKAIHAYNCTKHESTGYSPFYLMYGRHPRLPIDLLFGLVQEDGFTNPQEYAERWADRMAEAYRIAAQSSKQRSLRNKEYYDQKASCIILRSGDRVLVRNLSQRGGPGKLRSYWEPTIYVVKEQLGDNFVYKVHPEKDERKIRTLHRNHLLNDLPTLESLDPRKQVVPKRGNVGTREHLKRKVTQRDEVGEEEESSSDEGEGYYWRRGELEELDTIERADLLKAGTRRALGQLPPEPEWIPHDAHLPADNSLPVECQEPEQVMDSESEGPQKEQPAFQTFPTLNTITANTIQFLPLTPTSAHTWIGHSPDLNIIEPLWGVLEERVRKCFHTPTSHSDLATVLRKEWLKILLATPLLNHTQCQRRLSWAKEKKKLTVAQWSKVPFSDESKFCISFGNQGPRVWRKGGEAHSPSCLKSSQDLAPAHTAKSTKSWLNDHGVGVLDWPANPPDLKPLENLWGTVKRKMRNKRPKNADELKA</sequence>
<keyword evidence="6" id="KW-0540">Nuclease</keyword>
<dbReference type="Pfam" id="PF17921">
    <property type="entry name" value="Integrase_H2C2"/>
    <property type="match status" value="1"/>
</dbReference>
<dbReference type="Pfam" id="PF00665">
    <property type="entry name" value="rve"/>
    <property type="match status" value="1"/>
</dbReference>
<protein>
    <recommendedName>
        <fullName evidence="10">Gypsy retrotransposon integrase-like protein 1</fullName>
        <ecNumber evidence="3">2.7.7.49</ecNumber>
        <ecNumber evidence="2">3.1.26.4</ecNumber>
    </recommendedName>
</protein>
<keyword evidence="4" id="KW-0808">Transferase</keyword>
<comment type="similarity">
    <text evidence="1">Belongs to the beta type-B retroviral polymerase family. HERV class-II K(HML-2) pol subfamily.</text>
</comment>
<dbReference type="InterPro" id="IPR043128">
    <property type="entry name" value="Rev_trsase/Diguanyl_cyclase"/>
</dbReference>
<evidence type="ECO:0000256" key="9">
    <source>
        <dbReference type="ARBA" id="ARBA00022918"/>
    </source>
</evidence>
<dbReference type="PANTHER" id="PTHR37984">
    <property type="entry name" value="PROTEIN CBG26694"/>
    <property type="match status" value="1"/>
</dbReference>
<dbReference type="InterPro" id="IPR050951">
    <property type="entry name" value="Retrovirus_Pol_polyprotein"/>
</dbReference>
<dbReference type="Gene3D" id="1.10.340.70">
    <property type="match status" value="1"/>
</dbReference>
<feature type="region of interest" description="Disordered" evidence="11">
    <location>
        <begin position="249"/>
        <end position="275"/>
    </location>
</feature>
<dbReference type="InterPro" id="IPR041588">
    <property type="entry name" value="Integrase_H2C2"/>
</dbReference>
<comment type="caution">
    <text evidence="14">The sequence shown here is derived from an EMBL/GenBank/DDBJ whole genome shotgun (WGS) entry which is preliminary data.</text>
</comment>
<dbReference type="PROSITE" id="PS50994">
    <property type="entry name" value="INTEGRASE"/>
    <property type="match status" value="1"/>
</dbReference>
<name>A0ABQ8M5E3_LABRO</name>
<dbReference type="SUPFAM" id="SSF50630">
    <property type="entry name" value="Acid proteases"/>
    <property type="match status" value="1"/>
</dbReference>
<dbReference type="SUPFAM" id="SSF53098">
    <property type="entry name" value="Ribonuclease H-like"/>
    <property type="match status" value="1"/>
</dbReference>
<evidence type="ECO:0000313" key="14">
    <source>
        <dbReference type="EMBL" id="KAI2658099.1"/>
    </source>
</evidence>
<dbReference type="CDD" id="cd01647">
    <property type="entry name" value="RT_LTR"/>
    <property type="match status" value="1"/>
</dbReference>
<keyword evidence="9" id="KW-0695">RNA-directed DNA polymerase</keyword>
<dbReference type="Proteomes" id="UP000830375">
    <property type="component" value="Unassembled WGS sequence"/>
</dbReference>
<feature type="compositionally biased region" description="Acidic residues" evidence="11">
    <location>
        <begin position="1908"/>
        <end position="1920"/>
    </location>
</feature>
<dbReference type="Gene3D" id="3.30.420.10">
    <property type="entry name" value="Ribonuclease H-like superfamily/Ribonuclease H"/>
    <property type="match status" value="4"/>
</dbReference>
<dbReference type="SUPFAM" id="SSF56672">
    <property type="entry name" value="DNA/RNA polymerases"/>
    <property type="match status" value="1"/>
</dbReference>
<dbReference type="Gene3D" id="3.10.10.10">
    <property type="entry name" value="HIV Type 1 Reverse Transcriptase, subunit A, domain 1"/>
    <property type="match status" value="1"/>
</dbReference>
<evidence type="ECO:0000256" key="7">
    <source>
        <dbReference type="ARBA" id="ARBA00022759"/>
    </source>
</evidence>
<evidence type="ECO:0000259" key="12">
    <source>
        <dbReference type="PROSITE" id="PS50878"/>
    </source>
</evidence>
<evidence type="ECO:0000256" key="6">
    <source>
        <dbReference type="ARBA" id="ARBA00022722"/>
    </source>
</evidence>
<dbReference type="EC" id="3.1.26.4" evidence="2"/>
<feature type="domain" description="Reverse transcriptase" evidence="12">
    <location>
        <begin position="976"/>
        <end position="1155"/>
    </location>
</feature>
<evidence type="ECO:0000256" key="4">
    <source>
        <dbReference type="ARBA" id="ARBA00022679"/>
    </source>
</evidence>
<dbReference type="PROSITE" id="PS50878">
    <property type="entry name" value="RT_POL"/>
    <property type="match status" value="1"/>
</dbReference>
<evidence type="ECO:0000256" key="3">
    <source>
        <dbReference type="ARBA" id="ARBA00012493"/>
    </source>
</evidence>
<feature type="region of interest" description="Disordered" evidence="11">
    <location>
        <begin position="1889"/>
        <end position="1922"/>
    </location>
</feature>
<keyword evidence="15" id="KW-1185">Reference proteome</keyword>
<dbReference type="InterPro" id="IPR043502">
    <property type="entry name" value="DNA/RNA_pol_sf"/>
</dbReference>
<feature type="region of interest" description="Disordered" evidence="11">
    <location>
        <begin position="876"/>
        <end position="898"/>
    </location>
</feature>
<dbReference type="InterPro" id="IPR012337">
    <property type="entry name" value="RNaseH-like_sf"/>
</dbReference>
<dbReference type="InterPro" id="IPR036397">
    <property type="entry name" value="RNaseH_sf"/>
</dbReference>
<feature type="domain" description="Integrase catalytic" evidence="13">
    <location>
        <begin position="1590"/>
        <end position="1747"/>
    </location>
</feature>
<dbReference type="Gene3D" id="3.30.70.270">
    <property type="match status" value="2"/>
</dbReference>
<gene>
    <name evidence="14" type="ORF">H4Q32_009574</name>
</gene>
<feature type="compositionally biased region" description="Polar residues" evidence="11">
    <location>
        <begin position="252"/>
        <end position="261"/>
    </location>
</feature>
<dbReference type="EMBL" id="JACTAM010000013">
    <property type="protein sequence ID" value="KAI2658099.1"/>
    <property type="molecule type" value="Genomic_DNA"/>
</dbReference>